<sequence length="350" mass="37710">GQPRPVRGGMAHERRPHGDGPARGQPRLLGPPPRSAPRGDPVPQRHPTQSCSRPRLRPRRRGRHRHPDPARGRRAGRALGAREARGHGLGPRGGRDHQPRRRGAAALGSPRAPGAQPRRRPRGARARGHIRPRPPARRPDPADRPHPRPPLPRPDPPLPPRPVARGRPVAGRRGRWALAAARRAGAHGAGGPPGRRRPRGRARHRRRGELPRRRRARRRPEALDREDPPARVGRAPATAGRPVRRRATARAPPRLCRPDRRAPSGAGGPRVRGALRGSAAAHLSARADQGVEPDRPLRAPRGPRAVPLRAAVALRGQPPRGLHAVPDVVRAGGVRGRGSALVAAAELGGV</sequence>
<feature type="non-terminal residue" evidence="2">
    <location>
        <position position="350"/>
    </location>
</feature>
<protein>
    <submittedName>
        <fullName evidence="2">Uncharacterized protein</fullName>
    </submittedName>
</protein>
<feature type="compositionally biased region" description="Basic and acidic residues" evidence="1">
    <location>
        <begin position="10"/>
        <end position="20"/>
    </location>
</feature>
<feature type="compositionally biased region" description="Basic residues" evidence="1">
    <location>
        <begin position="117"/>
        <end position="136"/>
    </location>
</feature>
<dbReference type="EMBL" id="CADCVU010000168">
    <property type="protein sequence ID" value="CAA9512188.1"/>
    <property type="molecule type" value="Genomic_DNA"/>
</dbReference>
<feature type="region of interest" description="Disordered" evidence="1">
    <location>
        <begin position="1"/>
        <end position="304"/>
    </location>
</feature>
<feature type="compositionally biased region" description="Basic and acidic residues" evidence="1">
    <location>
        <begin position="219"/>
        <end position="229"/>
    </location>
</feature>
<evidence type="ECO:0000256" key="1">
    <source>
        <dbReference type="SAM" id="MobiDB-lite"/>
    </source>
</evidence>
<name>A0A6J4T3E7_9ACTN</name>
<organism evidence="2">
    <name type="scientific">uncultured Solirubrobacterales bacterium</name>
    <dbReference type="NCBI Taxonomy" id="768556"/>
    <lineage>
        <taxon>Bacteria</taxon>
        <taxon>Bacillati</taxon>
        <taxon>Actinomycetota</taxon>
        <taxon>Thermoleophilia</taxon>
        <taxon>Solirubrobacterales</taxon>
        <taxon>environmental samples</taxon>
    </lineage>
</organism>
<reference evidence="2" key="1">
    <citation type="submission" date="2020-02" db="EMBL/GenBank/DDBJ databases">
        <authorList>
            <person name="Meier V. D."/>
        </authorList>
    </citation>
    <scope>NUCLEOTIDE SEQUENCE</scope>
    <source>
        <strain evidence="2">AVDCRST_MAG45</strain>
    </source>
</reference>
<feature type="compositionally biased region" description="Pro residues" evidence="1">
    <location>
        <begin position="148"/>
        <end position="162"/>
    </location>
</feature>
<feature type="compositionally biased region" description="Basic residues" evidence="1">
    <location>
        <begin position="194"/>
        <end position="218"/>
    </location>
</feature>
<gene>
    <name evidence="2" type="ORF">AVDCRST_MAG45-1980</name>
</gene>
<dbReference type="AlphaFoldDB" id="A0A6J4T3E7"/>
<proteinExistence type="predicted"/>
<feature type="non-terminal residue" evidence="2">
    <location>
        <position position="1"/>
    </location>
</feature>
<feature type="compositionally biased region" description="Basic and acidic residues" evidence="1">
    <location>
        <begin position="137"/>
        <end position="146"/>
    </location>
</feature>
<evidence type="ECO:0000313" key="2">
    <source>
        <dbReference type="EMBL" id="CAA9512188.1"/>
    </source>
</evidence>
<accession>A0A6J4T3E7</accession>
<feature type="compositionally biased region" description="Basic residues" evidence="1">
    <location>
        <begin position="54"/>
        <end position="76"/>
    </location>
</feature>